<dbReference type="InterPro" id="IPR029058">
    <property type="entry name" value="AB_hydrolase_fold"/>
</dbReference>
<dbReference type="InterPro" id="IPR000073">
    <property type="entry name" value="AB_hydrolase_1"/>
</dbReference>
<protein>
    <submittedName>
        <fullName evidence="3">Alpha/beta hydrolase fold protein</fullName>
    </submittedName>
</protein>
<dbReference type="Pfam" id="PF12697">
    <property type="entry name" value="Abhydrolase_6"/>
    <property type="match status" value="1"/>
</dbReference>
<proteinExistence type="predicted"/>
<dbReference type="RefSeq" id="WP_015803013.1">
    <property type="nucleotide sequence ID" value="NC_013093.1"/>
</dbReference>
<sequence length="249" mass="25497">MSTTRIAGITVEQHDRTRAFLLLHGGAGVPTVRSFAALLAERAGARVLVPTHPGFGGADRPDSPTTTRDLAAAYADLLDRLDLTGVTVVGNSFGGWVAAELALLGSPRVTEVVVVDGIGIEVDGHPLTDVRGLSPQELRALSFHDPAKAPGPQSPGPQAPGAPGPSPDVRALLAYAGPTMSDPTLLGRLAATEIPVHVVWGASDGIVDVGYGRAYAAAIPGARFTVLPDSGHLPQVETPEALLAALLDG</sequence>
<dbReference type="EMBL" id="CP001630">
    <property type="protein sequence ID" value="ACU38126.1"/>
    <property type="molecule type" value="Genomic_DNA"/>
</dbReference>
<dbReference type="AlphaFoldDB" id="C6WIN6"/>
<gene>
    <name evidence="3" type="ordered locus">Amir_4272</name>
</gene>
<keyword evidence="3" id="KW-0378">Hydrolase</keyword>
<accession>C6WIN6</accession>
<organism evidence="3 4">
    <name type="scientific">Actinosynnema mirum (strain ATCC 29888 / DSM 43827 / JCM 3225 / NBRC 14064 / NCIMB 13271 / NRRL B-12336 / IMRU 3971 / 101)</name>
    <dbReference type="NCBI Taxonomy" id="446462"/>
    <lineage>
        <taxon>Bacteria</taxon>
        <taxon>Bacillati</taxon>
        <taxon>Actinomycetota</taxon>
        <taxon>Actinomycetes</taxon>
        <taxon>Pseudonocardiales</taxon>
        <taxon>Pseudonocardiaceae</taxon>
        <taxon>Actinosynnema</taxon>
    </lineage>
</organism>
<dbReference type="PANTHER" id="PTHR43798">
    <property type="entry name" value="MONOACYLGLYCEROL LIPASE"/>
    <property type="match status" value="1"/>
</dbReference>
<feature type="compositionally biased region" description="Pro residues" evidence="1">
    <location>
        <begin position="152"/>
        <end position="166"/>
    </location>
</feature>
<dbReference type="PANTHER" id="PTHR43798:SF33">
    <property type="entry name" value="HYDROLASE, PUTATIVE (AFU_ORTHOLOGUE AFUA_2G14860)-RELATED"/>
    <property type="match status" value="1"/>
</dbReference>
<keyword evidence="4" id="KW-1185">Reference proteome</keyword>
<evidence type="ECO:0000259" key="2">
    <source>
        <dbReference type="Pfam" id="PF12697"/>
    </source>
</evidence>
<feature type="region of interest" description="Disordered" evidence="1">
    <location>
        <begin position="144"/>
        <end position="168"/>
    </location>
</feature>
<evidence type="ECO:0000313" key="3">
    <source>
        <dbReference type="EMBL" id="ACU38126.1"/>
    </source>
</evidence>
<dbReference type="SUPFAM" id="SSF53474">
    <property type="entry name" value="alpha/beta-Hydrolases"/>
    <property type="match status" value="1"/>
</dbReference>
<dbReference type="KEGG" id="ami:Amir_4272"/>
<dbReference type="STRING" id="446462.Amir_4272"/>
<reference evidence="3 4" key="1">
    <citation type="journal article" date="2009" name="Stand. Genomic Sci.">
        <title>Complete genome sequence of Actinosynnema mirum type strain (101).</title>
        <authorList>
            <person name="Land M."/>
            <person name="Lapidus A."/>
            <person name="Mayilraj S."/>
            <person name="Chen F."/>
            <person name="Copeland A."/>
            <person name="Del Rio T.G."/>
            <person name="Nolan M."/>
            <person name="Lucas S."/>
            <person name="Tice H."/>
            <person name="Cheng J.F."/>
            <person name="Chertkov O."/>
            <person name="Bruce D."/>
            <person name="Goodwin L."/>
            <person name="Pitluck S."/>
            <person name="Rohde M."/>
            <person name="Goker M."/>
            <person name="Pati A."/>
            <person name="Ivanova N."/>
            <person name="Mavromatis K."/>
            <person name="Chen A."/>
            <person name="Palaniappan K."/>
            <person name="Hauser L."/>
            <person name="Chang Y.J."/>
            <person name="Jeffries C.C."/>
            <person name="Brettin T."/>
            <person name="Detter J.C."/>
            <person name="Han C."/>
            <person name="Chain P."/>
            <person name="Tindall B.J."/>
            <person name="Bristow J."/>
            <person name="Eisen J.A."/>
            <person name="Markowitz V."/>
            <person name="Hugenholtz P."/>
            <person name="Kyrpides N.C."/>
            <person name="Klenk H.P."/>
        </authorList>
    </citation>
    <scope>NUCLEOTIDE SEQUENCE [LARGE SCALE GENOMIC DNA]</scope>
    <source>
        <strain evidence="4">ATCC 29888 / DSM 43827 / JCM 3225 / NBRC 14064 / NCIMB 13271 / NRRL B-12336 / IMRU 3971 / 101</strain>
    </source>
</reference>
<dbReference type="Proteomes" id="UP000002213">
    <property type="component" value="Chromosome"/>
</dbReference>
<dbReference type="OrthoDB" id="3249793at2"/>
<dbReference type="InterPro" id="IPR050266">
    <property type="entry name" value="AB_hydrolase_sf"/>
</dbReference>
<evidence type="ECO:0000256" key="1">
    <source>
        <dbReference type="SAM" id="MobiDB-lite"/>
    </source>
</evidence>
<dbReference type="GO" id="GO:0016787">
    <property type="term" value="F:hydrolase activity"/>
    <property type="evidence" value="ECO:0007669"/>
    <property type="project" value="UniProtKB-KW"/>
</dbReference>
<dbReference type="PRINTS" id="PR00111">
    <property type="entry name" value="ABHYDROLASE"/>
</dbReference>
<feature type="domain" description="AB hydrolase-1" evidence="2">
    <location>
        <begin position="21"/>
        <end position="244"/>
    </location>
</feature>
<dbReference type="HOGENOM" id="CLU_020336_13_2_11"/>
<dbReference type="eggNOG" id="COG0596">
    <property type="taxonomic scope" value="Bacteria"/>
</dbReference>
<evidence type="ECO:0000313" key="4">
    <source>
        <dbReference type="Proteomes" id="UP000002213"/>
    </source>
</evidence>
<dbReference type="GO" id="GO:0016020">
    <property type="term" value="C:membrane"/>
    <property type="evidence" value="ECO:0007669"/>
    <property type="project" value="TreeGrafter"/>
</dbReference>
<dbReference type="Gene3D" id="3.40.50.1820">
    <property type="entry name" value="alpha/beta hydrolase"/>
    <property type="match status" value="1"/>
</dbReference>
<name>C6WIN6_ACTMD</name>